<dbReference type="AlphaFoldDB" id="A0A151RLJ2"/>
<dbReference type="Proteomes" id="UP000075243">
    <property type="component" value="Unassembled WGS sequence"/>
</dbReference>
<organism evidence="1 2">
    <name type="scientific">Cajanus cajan</name>
    <name type="common">Pigeon pea</name>
    <name type="synonym">Cajanus indicus</name>
    <dbReference type="NCBI Taxonomy" id="3821"/>
    <lineage>
        <taxon>Eukaryota</taxon>
        <taxon>Viridiplantae</taxon>
        <taxon>Streptophyta</taxon>
        <taxon>Embryophyta</taxon>
        <taxon>Tracheophyta</taxon>
        <taxon>Spermatophyta</taxon>
        <taxon>Magnoliopsida</taxon>
        <taxon>eudicotyledons</taxon>
        <taxon>Gunneridae</taxon>
        <taxon>Pentapetalae</taxon>
        <taxon>rosids</taxon>
        <taxon>fabids</taxon>
        <taxon>Fabales</taxon>
        <taxon>Fabaceae</taxon>
        <taxon>Papilionoideae</taxon>
        <taxon>50 kb inversion clade</taxon>
        <taxon>NPAAA clade</taxon>
        <taxon>indigoferoid/millettioid clade</taxon>
        <taxon>Phaseoleae</taxon>
        <taxon>Cajanus</taxon>
    </lineage>
</organism>
<sequence length="126" mass="14879">MQTVFLSKQACYKLEHLNRNFVWGGVDITRKCHSIAWDKFCMPKKEGGLGFRDLYQFNKAFIMKLGWGIIHDLSKYKCSDLVIPSLHVPNKAFDLWRSIGKVWDSVENNCSWLLGDGRYVKFWWDR</sequence>
<dbReference type="Gramene" id="C.cajan_36311.t">
    <property type="protein sequence ID" value="C.cajan_36311.t"/>
    <property type="gene ID" value="C.cajan_36311"/>
</dbReference>
<evidence type="ECO:0000313" key="1">
    <source>
        <dbReference type="EMBL" id="KYP43373.1"/>
    </source>
</evidence>
<gene>
    <name evidence="1" type="ORF">KK1_035190</name>
</gene>
<dbReference type="OMA" id="DITRKCH"/>
<keyword evidence="2" id="KW-1185">Reference proteome</keyword>
<protein>
    <submittedName>
        <fullName evidence="1">Ribonuclease H protein At1g65750 family</fullName>
    </submittedName>
</protein>
<proteinExistence type="predicted"/>
<accession>A0A151RLJ2</accession>
<dbReference type="PANTHER" id="PTHR33116:SF78">
    <property type="entry name" value="OS12G0587133 PROTEIN"/>
    <property type="match status" value="1"/>
</dbReference>
<reference evidence="1" key="1">
    <citation type="journal article" date="2012" name="Nat. Biotechnol.">
        <title>Draft genome sequence of pigeonpea (Cajanus cajan), an orphan legume crop of resource-poor farmers.</title>
        <authorList>
            <person name="Varshney R.K."/>
            <person name="Chen W."/>
            <person name="Li Y."/>
            <person name="Bharti A.K."/>
            <person name="Saxena R.K."/>
            <person name="Schlueter J.A."/>
            <person name="Donoghue M.T."/>
            <person name="Azam S."/>
            <person name="Fan G."/>
            <person name="Whaley A.M."/>
            <person name="Farmer A.D."/>
            <person name="Sheridan J."/>
            <person name="Iwata A."/>
            <person name="Tuteja R."/>
            <person name="Penmetsa R.V."/>
            <person name="Wu W."/>
            <person name="Upadhyaya H.D."/>
            <person name="Yang S.P."/>
            <person name="Shah T."/>
            <person name="Saxena K.B."/>
            <person name="Michael T."/>
            <person name="McCombie W.R."/>
            <person name="Yang B."/>
            <person name="Zhang G."/>
            <person name="Yang H."/>
            <person name="Wang J."/>
            <person name="Spillane C."/>
            <person name="Cook D.R."/>
            <person name="May G.D."/>
            <person name="Xu X."/>
            <person name="Jackson S.A."/>
        </authorList>
    </citation>
    <scope>NUCLEOTIDE SEQUENCE [LARGE SCALE GENOMIC DNA]</scope>
</reference>
<evidence type="ECO:0000313" key="2">
    <source>
        <dbReference type="Proteomes" id="UP000075243"/>
    </source>
</evidence>
<name>A0A151RLJ2_CAJCA</name>
<dbReference type="EMBL" id="KQ483669">
    <property type="protein sequence ID" value="KYP43373.1"/>
    <property type="molecule type" value="Genomic_DNA"/>
</dbReference>
<dbReference type="PANTHER" id="PTHR33116">
    <property type="entry name" value="REVERSE TRANSCRIPTASE ZINC-BINDING DOMAIN-CONTAINING PROTEIN-RELATED-RELATED"/>
    <property type="match status" value="1"/>
</dbReference>